<proteinExistence type="inferred from homology"/>
<dbReference type="GO" id="GO:0005759">
    <property type="term" value="C:mitochondrial matrix"/>
    <property type="evidence" value="ECO:0007669"/>
    <property type="project" value="TreeGrafter"/>
</dbReference>
<reference evidence="2 3" key="1">
    <citation type="submission" date="2020-11" db="EMBL/GenBank/DDBJ databases">
        <title>Kefir isolates.</title>
        <authorList>
            <person name="Marcisauskas S."/>
            <person name="Kim Y."/>
            <person name="Blasche S."/>
        </authorList>
    </citation>
    <scope>NUCLEOTIDE SEQUENCE [LARGE SCALE GENOMIC DNA]</scope>
    <source>
        <strain evidence="2 3">KR</strain>
    </source>
</reference>
<dbReference type="Proteomes" id="UP000777482">
    <property type="component" value="Unassembled WGS sequence"/>
</dbReference>
<evidence type="ECO:0008006" key="4">
    <source>
        <dbReference type="Google" id="ProtNLM"/>
    </source>
</evidence>
<dbReference type="Gene3D" id="3.30.300.90">
    <property type="entry name" value="BolA-like"/>
    <property type="match status" value="1"/>
</dbReference>
<sequence>MLSRSLLSSLAARTPTPTQFPVRLGLELRRTMASSPTQAGPVETAIREKLTAALAPSVLEISNDSAAHRHHAPMRAVGGGSGETHFSVHVVSDKFQGLVRPGPASLFGHLRRWTDMEEDTQRMIARHRLVNDSLKDEFAAGLHALSIKAKSPEEYEAAGGGI</sequence>
<dbReference type="Pfam" id="PF01722">
    <property type="entry name" value="BolA"/>
    <property type="match status" value="2"/>
</dbReference>
<dbReference type="PANTHER" id="PTHR46230:SF7">
    <property type="entry name" value="BOLA-LIKE PROTEIN 1"/>
    <property type="match status" value="1"/>
</dbReference>
<comment type="caution">
    <text evidence="2">The sequence shown here is derived from an EMBL/GenBank/DDBJ whole genome shotgun (WGS) entry which is preliminary data.</text>
</comment>
<dbReference type="InterPro" id="IPR002634">
    <property type="entry name" value="BolA"/>
</dbReference>
<dbReference type="InterPro" id="IPR036065">
    <property type="entry name" value="BolA-like_sf"/>
</dbReference>
<dbReference type="AlphaFoldDB" id="A0A9P6VUU9"/>
<comment type="similarity">
    <text evidence="1">Belongs to the BolA/IbaG family.</text>
</comment>
<gene>
    <name evidence="2" type="ORF">C6P46_000748</name>
</gene>
<evidence type="ECO:0000256" key="1">
    <source>
        <dbReference type="RuleBase" id="RU003860"/>
    </source>
</evidence>
<dbReference type="PANTHER" id="PTHR46230">
    <property type="match status" value="1"/>
</dbReference>
<protein>
    <recommendedName>
        <fullName evidence="4">Bola-like protein</fullName>
    </recommendedName>
</protein>
<dbReference type="EMBL" id="PUHQ01000113">
    <property type="protein sequence ID" value="KAG0655714.1"/>
    <property type="molecule type" value="Genomic_DNA"/>
</dbReference>
<dbReference type="SUPFAM" id="SSF82657">
    <property type="entry name" value="BolA-like"/>
    <property type="match status" value="2"/>
</dbReference>
<evidence type="ECO:0000313" key="3">
    <source>
        <dbReference type="Proteomes" id="UP000777482"/>
    </source>
</evidence>
<accession>A0A9P6VUU9</accession>
<evidence type="ECO:0000313" key="2">
    <source>
        <dbReference type="EMBL" id="KAG0655714.1"/>
    </source>
</evidence>
<keyword evidence="3" id="KW-1185">Reference proteome</keyword>
<organism evidence="2 3">
    <name type="scientific">Rhodotorula mucilaginosa</name>
    <name type="common">Yeast</name>
    <name type="synonym">Rhodotorula rubra</name>
    <dbReference type="NCBI Taxonomy" id="5537"/>
    <lineage>
        <taxon>Eukaryota</taxon>
        <taxon>Fungi</taxon>
        <taxon>Dikarya</taxon>
        <taxon>Basidiomycota</taxon>
        <taxon>Pucciniomycotina</taxon>
        <taxon>Microbotryomycetes</taxon>
        <taxon>Sporidiobolales</taxon>
        <taxon>Sporidiobolaceae</taxon>
        <taxon>Rhodotorula</taxon>
    </lineage>
</organism>
<dbReference type="OrthoDB" id="411584at2759"/>
<dbReference type="GO" id="GO:0044572">
    <property type="term" value="P:[4Fe-4S] cluster assembly"/>
    <property type="evidence" value="ECO:0007669"/>
    <property type="project" value="TreeGrafter"/>
</dbReference>
<name>A0A9P6VUU9_RHOMI</name>